<dbReference type="PROSITE" id="PS50021">
    <property type="entry name" value="CH"/>
    <property type="match status" value="1"/>
</dbReference>
<evidence type="ECO:0000259" key="3">
    <source>
        <dbReference type="PROSITE" id="PS50021"/>
    </source>
</evidence>
<proteinExistence type="evidence at transcript level"/>
<comment type="similarity">
    <text evidence="1">Belongs to the calponin family.</text>
</comment>
<dbReference type="Pfam" id="PF00402">
    <property type="entry name" value="Calponin"/>
    <property type="match status" value="1"/>
</dbReference>
<feature type="domain" description="Calponin-homology (CH)" evidence="3">
    <location>
        <begin position="28"/>
        <end position="142"/>
    </location>
</feature>
<dbReference type="PANTHER" id="PTHR47385">
    <property type="entry name" value="CALPONIN"/>
    <property type="match status" value="1"/>
</dbReference>
<dbReference type="SMART" id="SM00033">
    <property type="entry name" value="CH"/>
    <property type="match status" value="1"/>
</dbReference>
<evidence type="ECO:0000313" key="4">
    <source>
        <dbReference type="EMBL" id="WNS50047.1"/>
    </source>
</evidence>
<dbReference type="PANTHER" id="PTHR47385:SF14">
    <property type="entry name" value="TRANSGELIN"/>
    <property type="match status" value="1"/>
</dbReference>
<dbReference type="Gene3D" id="1.10.418.10">
    <property type="entry name" value="Calponin-like domain"/>
    <property type="match status" value="1"/>
</dbReference>
<dbReference type="InterPro" id="IPR050606">
    <property type="entry name" value="Calponin-like"/>
</dbReference>
<protein>
    <submittedName>
        <fullName evidence="4">Myophilin-like protein</fullName>
    </submittedName>
</protein>
<name>A0AA96MKE2_HALDU</name>
<dbReference type="SUPFAM" id="SSF47576">
    <property type="entry name" value="Calponin-homology domain, CH-domain"/>
    <property type="match status" value="1"/>
</dbReference>
<feature type="compositionally biased region" description="Basic and acidic residues" evidence="2">
    <location>
        <begin position="152"/>
        <end position="169"/>
    </location>
</feature>
<dbReference type="PRINTS" id="PR00888">
    <property type="entry name" value="SM22CALPONIN"/>
</dbReference>
<evidence type="ECO:0000256" key="2">
    <source>
        <dbReference type="SAM" id="MobiDB-lite"/>
    </source>
</evidence>
<dbReference type="GO" id="GO:0015629">
    <property type="term" value="C:actin cytoskeleton"/>
    <property type="evidence" value="ECO:0007669"/>
    <property type="project" value="TreeGrafter"/>
</dbReference>
<dbReference type="EMBL" id="OR460124">
    <property type="protein sequence ID" value="WNS50047.1"/>
    <property type="molecule type" value="mRNA"/>
</dbReference>
<dbReference type="InterPro" id="IPR001715">
    <property type="entry name" value="CH_dom"/>
</dbReference>
<dbReference type="InterPro" id="IPR003096">
    <property type="entry name" value="SM22_calponin"/>
</dbReference>
<dbReference type="PROSITE" id="PS51122">
    <property type="entry name" value="CALPONIN_2"/>
    <property type="match status" value="1"/>
</dbReference>
<accession>A0AA96MKE2</accession>
<dbReference type="GO" id="GO:0007015">
    <property type="term" value="P:actin filament organization"/>
    <property type="evidence" value="ECO:0007669"/>
    <property type="project" value="TreeGrafter"/>
</dbReference>
<feature type="region of interest" description="Disordered" evidence="2">
    <location>
        <begin position="142"/>
        <end position="200"/>
    </location>
</feature>
<feature type="compositionally biased region" description="Polar residues" evidence="2">
    <location>
        <begin position="179"/>
        <end position="200"/>
    </location>
</feature>
<dbReference type="AlphaFoldDB" id="A0AA96MKE2"/>
<dbReference type="InterPro" id="IPR036872">
    <property type="entry name" value="CH_dom_sf"/>
</dbReference>
<evidence type="ECO:0000256" key="1">
    <source>
        <dbReference type="ARBA" id="ARBA00009631"/>
    </source>
</evidence>
<dbReference type="InterPro" id="IPR000557">
    <property type="entry name" value="Calponin_repeat"/>
</dbReference>
<sequence>MANRPEGFGMTAELNKKIAEEWKDMVKRNEVAKVVDWIEAISAESAAKKDLNPREKDCDFHEWLKDGTVLCKLINVIKPGSVKKVNTSKMAFIQMENIGNFLSSCQAFGVPKEDLFQTVSLFERTNLPQVITGINALGRKTGVNRPDLPRLGPKEAQENKREFSEEVLREGQTALPLASSGSNKGASQSGMSFGNQRQIN</sequence>
<reference evidence="4" key="1">
    <citation type="submission" date="2023-08" db="EMBL/GenBank/DDBJ databases">
        <authorList>
            <person name="Adameyko K."/>
            <person name="Kravchuk O."/>
            <person name="Lyupina Y."/>
        </authorList>
    </citation>
    <scope>NUCLEOTIDE SEQUENCE</scope>
</reference>
<dbReference type="Pfam" id="PF00307">
    <property type="entry name" value="CH"/>
    <property type="match status" value="1"/>
</dbReference>
<dbReference type="GO" id="GO:0051015">
    <property type="term" value="F:actin filament binding"/>
    <property type="evidence" value="ECO:0007669"/>
    <property type="project" value="TreeGrafter"/>
</dbReference>
<organism evidence="4">
    <name type="scientific">Halisarca dujardinii</name>
    <name type="common">Dujardin's slime sponge</name>
    <dbReference type="NCBI Taxonomy" id="2583056"/>
    <lineage>
        <taxon>Eukaryota</taxon>
        <taxon>Metazoa</taxon>
        <taxon>Porifera</taxon>
        <taxon>Demospongiae</taxon>
        <taxon>Verongimorpha</taxon>
        <taxon>Chondrillida</taxon>
        <taxon>Halisarcidae</taxon>
        <taxon>Halisarca</taxon>
    </lineage>
</organism>